<dbReference type="OrthoDB" id="9787778at2"/>
<sequence length="118" mass="12233">MLKTLMLAAALGLAGTAAMAQTVTQPSTTTPTTRPAPTAPATTTPSATPAATTPAVQLIDINSATEAELRVLPGIGEARAKAIIAGRPYRGKDELVRKNILTQGVYDGIQARIIARQR</sequence>
<comment type="caution">
    <text evidence="3">The sequence shown here is derived from an EMBL/GenBank/DDBJ whole genome shotgun (WGS) entry which is preliminary data.</text>
</comment>
<dbReference type="EMBL" id="PZZL01000030">
    <property type="protein sequence ID" value="PTM46459.1"/>
    <property type="molecule type" value="Genomic_DNA"/>
</dbReference>
<protein>
    <submittedName>
        <fullName evidence="3">Helix-hairpin-helix protein</fullName>
    </submittedName>
</protein>
<dbReference type="AlphaFoldDB" id="A0A2T4YS26"/>
<dbReference type="Proteomes" id="UP000241808">
    <property type="component" value="Unassembled WGS sequence"/>
</dbReference>
<keyword evidence="2" id="KW-0732">Signal</keyword>
<feature type="signal peptide" evidence="2">
    <location>
        <begin position="1"/>
        <end position="20"/>
    </location>
</feature>
<accession>A0A2T4YS26</accession>
<dbReference type="Pfam" id="PF12836">
    <property type="entry name" value="HHH_3"/>
    <property type="match status" value="1"/>
</dbReference>
<organism evidence="3 4">
    <name type="scientific">Phreatobacter oligotrophus</name>
    <dbReference type="NCBI Taxonomy" id="1122261"/>
    <lineage>
        <taxon>Bacteria</taxon>
        <taxon>Pseudomonadati</taxon>
        <taxon>Pseudomonadota</taxon>
        <taxon>Alphaproteobacteria</taxon>
        <taxon>Hyphomicrobiales</taxon>
        <taxon>Phreatobacteraceae</taxon>
        <taxon>Phreatobacter</taxon>
    </lineage>
</organism>
<evidence type="ECO:0000313" key="4">
    <source>
        <dbReference type="Proteomes" id="UP000241808"/>
    </source>
</evidence>
<feature type="region of interest" description="Disordered" evidence="1">
    <location>
        <begin position="22"/>
        <end position="53"/>
    </location>
</feature>
<evidence type="ECO:0000256" key="2">
    <source>
        <dbReference type="SAM" id="SignalP"/>
    </source>
</evidence>
<dbReference type="Gene3D" id="1.10.150.320">
    <property type="entry name" value="Photosystem II 12 kDa extrinsic protein"/>
    <property type="match status" value="1"/>
</dbReference>
<keyword evidence="4" id="KW-1185">Reference proteome</keyword>
<evidence type="ECO:0000256" key="1">
    <source>
        <dbReference type="SAM" id="MobiDB-lite"/>
    </source>
</evidence>
<evidence type="ECO:0000313" key="3">
    <source>
        <dbReference type="EMBL" id="PTM46459.1"/>
    </source>
</evidence>
<gene>
    <name evidence="3" type="ORF">C8P69_1301</name>
</gene>
<reference evidence="3 4" key="1">
    <citation type="submission" date="2018-04" db="EMBL/GenBank/DDBJ databases">
        <title>Genomic Encyclopedia of Archaeal and Bacterial Type Strains, Phase II (KMG-II): from individual species to whole genera.</title>
        <authorList>
            <person name="Goeker M."/>
        </authorList>
    </citation>
    <scope>NUCLEOTIDE SEQUENCE [LARGE SCALE GENOMIC DNA]</scope>
    <source>
        <strain evidence="3 4">DSM 25521</strain>
    </source>
</reference>
<name>A0A2T4YS26_9HYPH</name>
<proteinExistence type="predicted"/>
<dbReference type="RefSeq" id="WP_108179692.1">
    <property type="nucleotide sequence ID" value="NZ_PZZL01000030.1"/>
</dbReference>
<dbReference type="SUPFAM" id="SSF81585">
    <property type="entry name" value="PsbU/PolX domain-like"/>
    <property type="match status" value="1"/>
</dbReference>
<feature type="chain" id="PRO_5015476083" evidence="2">
    <location>
        <begin position="21"/>
        <end position="118"/>
    </location>
</feature>